<keyword evidence="6" id="KW-1185">Reference proteome</keyword>
<dbReference type="EMBL" id="JARBHI010000002">
    <property type="protein sequence ID" value="MDE1655776.1"/>
    <property type="molecule type" value="Genomic_DNA"/>
</dbReference>
<dbReference type="Proteomes" id="UP001219297">
    <property type="component" value="Unassembled WGS sequence"/>
</dbReference>
<feature type="domain" description="Phospholipid/glycerol acyltransferase" evidence="4">
    <location>
        <begin position="52"/>
        <end position="180"/>
    </location>
</feature>
<sequence>MSELEPIDPYLDDSKARRRHRVRRALTKPVMSTILRPTVLGEENIENLDGAFILVPNHSSHLDAPMIFSLLPDKLTERLATGAAADYFYRRRGISNLTSLFFNTYPIERGKKPTGKAGSEYQPGRAKGMTGRLLAAGVPILIFPEGTRSRTGELGTPKAGAAALAQRFNVPIVPIAMSGGHEVMPVGAVLPKFRGEVFLFIGRPMYGLAEEDPADFMGRVFTAIQMMLEQKSAHPLTPEGTSPFDAAQAGQAPTAGVAPEAGDPSEAGEAGEFPETE</sequence>
<keyword evidence="2 5" id="KW-0012">Acyltransferase</keyword>
<protein>
    <submittedName>
        <fullName evidence="5">Lysophospholipid acyltransferase family protein</fullName>
    </submittedName>
</protein>
<comment type="caution">
    <text evidence="5">The sequence shown here is derived from an EMBL/GenBank/DDBJ whole genome shotgun (WGS) entry which is preliminary data.</text>
</comment>
<dbReference type="SUPFAM" id="SSF69593">
    <property type="entry name" value="Glycerol-3-phosphate (1)-acyltransferase"/>
    <property type="match status" value="1"/>
</dbReference>
<proteinExistence type="predicted"/>
<dbReference type="CDD" id="cd07989">
    <property type="entry name" value="LPLAT_AGPAT-like"/>
    <property type="match status" value="1"/>
</dbReference>
<gene>
    <name evidence="5" type="ORF">PWJ81_01665</name>
</gene>
<dbReference type="PANTHER" id="PTHR10434">
    <property type="entry name" value="1-ACYL-SN-GLYCEROL-3-PHOSPHATE ACYLTRANSFERASE"/>
    <property type="match status" value="1"/>
</dbReference>
<keyword evidence="1" id="KW-0808">Transferase</keyword>
<dbReference type="SMART" id="SM00563">
    <property type="entry name" value="PlsC"/>
    <property type="match status" value="1"/>
</dbReference>
<name>A0ABT5V4N4_9ACTO</name>
<dbReference type="PANTHER" id="PTHR10434:SF11">
    <property type="entry name" value="1-ACYL-SN-GLYCEROL-3-PHOSPHATE ACYLTRANSFERASE"/>
    <property type="match status" value="1"/>
</dbReference>
<accession>A0ABT5V4N4</accession>
<evidence type="ECO:0000259" key="4">
    <source>
        <dbReference type="SMART" id="SM00563"/>
    </source>
</evidence>
<reference evidence="5 6" key="1">
    <citation type="submission" date="2023-02" db="EMBL/GenBank/DDBJ databases">
        <title>Defining the Infant Male Urobiome and Moving Towards Mechanisms in Urobiome Research.</title>
        <authorList>
            <person name="Reasoner S."/>
            <person name="Flores V."/>
            <person name="Van Horn G."/>
            <person name="Morales G."/>
            <person name="Peard L."/>
            <person name="Abelson B."/>
            <person name="Manuel C."/>
            <person name="Lee J."/>
            <person name="Baker B."/>
            <person name="Williams T."/>
            <person name="Schmitz J."/>
            <person name="Clayton D."/>
            <person name="Hadjifrangiskou M."/>
        </authorList>
    </citation>
    <scope>NUCLEOTIDE SEQUENCE [LARGE SCALE GENOMIC DNA]</scope>
    <source>
        <strain evidence="5 6">AS1053</strain>
    </source>
</reference>
<evidence type="ECO:0000256" key="1">
    <source>
        <dbReference type="ARBA" id="ARBA00022679"/>
    </source>
</evidence>
<organism evidence="5 6">
    <name type="scientific">Actinotignum sanguinis</name>
    <dbReference type="NCBI Taxonomy" id="1445614"/>
    <lineage>
        <taxon>Bacteria</taxon>
        <taxon>Bacillati</taxon>
        <taxon>Actinomycetota</taxon>
        <taxon>Actinomycetes</taxon>
        <taxon>Actinomycetales</taxon>
        <taxon>Actinomycetaceae</taxon>
        <taxon>Actinotignum</taxon>
    </lineage>
</organism>
<evidence type="ECO:0000256" key="3">
    <source>
        <dbReference type="SAM" id="MobiDB-lite"/>
    </source>
</evidence>
<evidence type="ECO:0000313" key="6">
    <source>
        <dbReference type="Proteomes" id="UP001219297"/>
    </source>
</evidence>
<evidence type="ECO:0000256" key="2">
    <source>
        <dbReference type="ARBA" id="ARBA00023315"/>
    </source>
</evidence>
<evidence type="ECO:0000313" key="5">
    <source>
        <dbReference type="EMBL" id="MDE1655776.1"/>
    </source>
</evidence>
<dbReference type="Pfam" id="PF01553">
    <property type="entry name" value="Acyltransferase"/>
    <property type="match status" value="1"/>
</dbReference>
<dbReference type="GO" id="GO:0016746">
    <property type="term" value="F:acyltransferase activity"/>
    <property type="evidence" value="ECO:0007669"/>
    <property type="project" value="UniProtKB-KW"/>
</dbReference>
<dbReference type="RefSeq" id="WP_274778292.1">
    <property type="nucleotide sequence ID" value="NZ_JARBHI010000002.1"/>
</dbReference>
<feature type="region of interest" description="Disordered" evidence="3">
    <location>
        <begin position="234"/>
        <end position="277"/>
    </location>
</feature>
<dbReference type="InterPro" id="IPR002123">
    <property type="entry name" value="Plipid/glycerol_acylTrfase"/>
</dbReference>